<protein>
    <submittedName>
        <fullName evidence="5">NUDIX domain-containing protein</fullName>
    </submittedName>
</protein>
<dbReference type="Gene3D" id="3.90.79.10">
    <property type="entry name" value="Nucleoside Triphosphate Pyrophosphohydrolase"/>
    <property type="match status" value="1"/>
</dbReference>
<dbReference type="PANTHER" id="PTHR43046">
    <property type="entry name" value="GDP-MANNOSE MANNOSYL HYDROLASE"/>
    <property type="match status" value="1"/>
</dbReference>
<comment type="similarity">
    <text evidence="3">Belongs to the Nudix hydrolase family.</text>
</comment>
<comment type="cofactor">
    <cofactor evidence="1">
        <name>Mg(2+)</name>
        <dbReference type="ChEBI" id="CHEBI:18420"/>
    </cofactor>
</comment>
<dbReference type="EMBL" id="JAPQFJ010000001">
    <property type="protein sequence ID" value="MCY6957248.1"/>
    <property type="molecule type" value="Genomic_DNA"/>
</dbReference>
<evidence type="ECO:0000259" key="4">
    <source>
        <dbReference type="PROSITE" id="PS51462"/>
    </source>
</evidence>
<keyword evidence="6" id="KW-1185">Reference proteome</keyword>
<dbReference type="Pfam" id="PF00293">
    <property type="entry name" value="NUDIX"/>
    <property type="match status" value="1"/>
</dbReference>
<evidence type="ECO:0000313" key="5">
    <source>
        <dbReference type="EMBL" id="MCY6957248.1"/>
    </source>
</evidence>
<comment type="caution">
    <text evidence="5">The sequence shown here is derived from an EMBL/GenBank/DDBJ whole genome shotgun (WGS) entry which is preliminary data.</text>
</comment>
<organism evidence="5 6">
    <name type="scientific">Clostridium brassicae</name>
    <dbReference type="NCBI Taxonomy" id="2999072"/>
    <lineage>
        <taxon>Bacteria</taxon>
        <taxon>Bacillati</taxon>
        <taxon>Bacillota</taxon>
        <taxon>Clostridia</taxon>
        <taxon>Eubacteriales</taxon>
        <taxon>Clostridiaceae</taxon>
        <taxon>Clostridium</taxon>
    </lineage>
</organism>
<dbReference type="Proteomes" id="UP001144612">
    <property type="component" value="Unassembled WGS sequence"/>
</dbReference>
<name>A0ABT4D4Y6_9CLOT</name>
<evidence type="ECO:0000256" key="1">
    <source>
        <dbReference type="ARBA" id="ARBA00001946"/>
    </source>
</evidence>
<gene>
    <name evidence="5" type="ORF">OW729_01370</name>
</gene>
<proteinExistence type="inferred from homology"/>
<dbReference type="InterPro" id="IPR015797">
    <property type="entry name" value="NUDIX_hydrolase-like_dom_sf"/>
</dbReference>
<feature type="domain" description="Nudix hydrolase" evidence="4">
    <location>
        <begin position="7"/>
        <end position="142"/>
    </location>
</feature>
<dbReference type="SUPFAM" id="SSF55811">
    <property type="entry name" value="Nudix"/>
    <property type="match status" value="1"/>
</dbReference>
<keyword evidence="2 3" id="KW-0378">Hydrolase</keyword>
<dbReference type="InterPro" id="IPR000086">
    <property type="entry name" value="NUDIX_hydrolase_dom"/>
</dbReference>
<evidence type="ECO:0000256" key="2">
    <source>
        <dbReference type="ARBA" id="ARBA00022801"/>
    </source>
</evidence>
<dbReference type="InterPro" id="IPR020084">
    <property type="entry name" value="NUDIX_hydrolase_CS"/>
</dbReference>
<sequence length="147" mass="16646">MTQQIDNIWPGVAIIIFDEENRVLLQKRSDVGLWGIPSGHVEAGETVIEAAIREVWEETGLNIRINRLIGVYSDPKSQVFKYPNGITTHFITIYFEGKVTGGQISCSSPETLELRYFPIDDLPSDILPMNPQWLKDALCNQEAPFIR</sequence>
<accession>A0ABT4D4Y6</accession>
<evidence type="ECO:0000256" key="3">
    <source>
        <dbReference type="RuleBase" id="RU003476"/>
    </source>
</evidence>
<evidence type="ECO:0000313" key="6">
    <source>
        <dbReference type="Proteomes" id="UP001144612"/>
    </source>
</evidence>
<reference evidence="5" key="1">
    <citation type="submission" date="2022-12" db="EMBL/GenBank/DDBJ databases">
        <title>Clostridium sp. nov., isolated from industrial wastewater.</title>
        <authorList>
            <person name="Jiayan W."/>
        </authorList>
    </citation>
    <scope>NUCLEOTIDE SEQUENCE</scope>
    <source>
        <strain evidence="5">ZC22-4</strain>
    </source>
</reference>
<dbReference type="PROSITE" id="PS00893">
    <property type="entry name" value="NUDIX_BOX"/>
    <property type="match status" value="1"/>
</dbReference>
<dbReference type="PROSITE" id="PS51462">
    <property type="entry name" value="NUDIX"/>
    <property type="match status" value="1"/>
</dbReference>
<dbReference type="InterPro" id="IPR020476">
    <property type="entry name" value="Nudix_hydrolase"/>
</dbReference>
<dbReference type="PRINTS" id="PR00502">
    <property type="entry name" value="NUDIXFAMILY"/>
</dbReference>
<dbReference type="PANTHER" id="PTHR43046:SF2">
    <property type="entry name" value="8-OXO-DGTP DIPHOSPHATASE-RELATED"/>
    <property type="match status" value="1"/>
</dbReference>
<dbReference type="RefSeq" id="WP_268059603.1">
    <property type="nucleotide sequence ID" value="NZ_JAPQFJ010000001.1"/>
</dbReference>